<feature type="region of interest" description="Disordered" evidence="6">
    <location>
        <begin position="86"/>
        <end position="124"/>
    </location>
</feature>
<dbReference type="GO" id="GO:0046872">
    <property type="term" value="F:metal ion binding"/>
    <property type="evidence" value="ECO:0007669"/>
    <property type="project" value="UniProtKB-KW"/>
</dbReference>
<keyword evidence="2" id="KW-0479">Metal-binding</keyword>
<organism evidence="8 9">
    <name type="scientific">Umbelopsis vinacea</name>
    <dbReference type="NCBI Taxonomy" id="44442"/>
    <lineage>
        <taxon>Eukaryota</taxon>
        <taxon>Fungi</taxon>
        <taxon>Fungi incertae sedis</taxon>
        <taxon>Mucoromycota</taxon>
        <taxon>Mucoromycotina</taxon>
        <taxon>Umbelopsidomycetes</taxon>
        <taxon>Umbelopsidales</taxon>
        <taxon>Umbelopsidaceae</taxon>
        <taxon>Umbelopsis</taxon>
    </lineage>
</organism>
<evidence type="ECO:0000256" key="4">
    <source>
        <dbReference type="ARBA" id="ARBA00022801"/>
    </source>
</evidence>
<dbReference type="PANTHER" id="PTHR46471:SF2">
    <property type="entry name" value="CHITIN DEACETYLASE-RELATED"/>
    <property type="match status" value="1"/>
</dbReference>
<dbReference type="PROSITE" id="PS51677">
    <property type="entry name" value="NODB"/>
    <property type="match status" value="1"/>
</dbReference>
<dbReference type="Gene3D" id="3.20.20.370">
    <property type="entry name" value="Glycoside hydrolase/deacetylase"/>
    <property type="match status" value="1"/>
</dbReference>
<dbReference type="GO" id="GO:0016810">
    <property type="term" value="F:hydrolase activity, acting on carbon-nitrogen (but not peptide) bonds"/>
    <property type="evidence" value="ECO:0007669"/>
    <property type="project" value="InterPro"/>
</dbReference>
<evidence type="ECO:0000256" key="3">
    <source>
        <dbReference type="ARBA" id="ARBA00022729"/>
    </source>
</evidence>
<gene>
    <name evidence="8" type="ORF">INT44_002595</name>
</gene>
<dbReference type="InterPro" id="IPR002509">
    <property type="entry name" value="NODB_dom"/>
</dbReference>
<dbReference type="OrthoDB" id="407355at2759"/>
<dbReference type="Proteomes" id="UP000612746">
    <property type="component" value="Unassembled WGS sequence"/>
</dbReference>
<dbReference type="AlphaFoldDB" id="A0A8H7U821"/>
<evidence type="ECO:0000313" key="9">
    <source>
        <dbReference type="Proteomes" id="UP000612746"/>
    </source>
</evidence>
<comment type="cofactor">
    <cofactor evidence="1">
        <name>Co(2+)</name>
        <dbReference type="ChEBI" id="CHEBI:48828"/>
    </cofactor>
</comment>
<evidence type="ECO:0000259" key="7">
    <source>
        <dbReference type="PROSITE" id="PS51677"/>
    </source>
</evidence>
<keyword evidence="5" id="KW-0119">Carbohydrate metabolism</keyword>
<comment type="caution">
    <text evidence="8">The sequence shown here is derived from an EMBL/GenBank/DDBJ whole genome shotgun (WGS) entry which is preliminary data.</text>
</comment>
<dbReference type="Pfam" id="PF01522">
    <property type="entry name" value="Polysacc_deac_1"/>
    <property type="match status" value="1"/>
</dbReference>
<evidence type="ECO:0000256" key="6">
    <source>
        <dbReference type="SAM" id="MobiDB-lite"/>
    </source>
</evidence>
<protein>
    <recommendedName>
        <fullName evidence="7">NodB homology domain-containing protein</fullName>
    </recommendedName>
</protein>
<feature type="non-terminal residue" evidence="8">
    <location>
        <position position="1"/>
    </location>
</feature>
<keyword evidence="4" id="KW-0378">Hydrolase</keyword>
<dbReference type="GO" id="GO:0005975">
    <property type="term" value="P:carbohydrate metabolic process"/>
    <property type="evidence" value="ECO:0007669"/>
    <property type="project" value="InterPro"/>
</dbReference>
<evidence type="ECO:0000256" key="1">
    <source>
        <dbReference type="ARBA" id="ARBA00001941"/>
    </source>
</evidence>
<dbReference type="InterPro" id="IPR011330">
    <property type="entry name" value="Glyco_hydro/deAcase_b/a-brl"/>
</dbReference>
<dbReference type="PANTHER" id="PTHR46471">
    <property type="entry name" value="CHITIN DEACETYLASE"/>
    <property type="match status" value="1"/>
</dbReference>
<name>A0A8H7U821_9FUNG</name>
<keyword evidence="9" id="KW-1185">Reference proteome</keyword>
<proteinExistence type="predicted"/>
<evidence type="ECO:0000256" key="2">
    <source>
        <dbReference type="ARBA" id="ARBA00022723"/>
    </source>
</evidence>
<feature type="domain" description="NodB homology" evidence="7">
    <location>
        <begin position="172"/>
        <end position="360"/>
    </location>
</feature>
<evidence type="ECO:0000313" key="8">
    <source>
        <dbReference type="EMBL" id="KAG2172580.1"/>
    </source>
</evidence>
<dbReference type="EMBL" id="JAEPRA010000022">
    <property type="protein sequence ID" value="KAG2172580.1"/>
    <property type="molecule type" value="Genomic_DNA"/>
</dbReference>
<dbReference type="SUPFAM" id="SSF88713">
    <property type="entry name" value="Glycoside hydrolase/deacetylase"/>
    <property type="match status" value="1"/>
</dbReference>
<reference evidence="8" key="1">
    <citation type="submission" date="2020-12" db="EMBL/GenBank/DDBJ databases">
        <title>Metabolic potential, ecology and presence of endohyphal bacteria is reflected in genomic diversity of Mucoromycotina.</title>
        <authorList>
            <person name="Muszewska A."/>
            <person name="Okrasinska A."/>
            <person name="Steczkiewicz K."/>
            <person name="Drgas O."/>
            <person name="Orlowska M."/>
            <person name="Perlinska-Lenart U."/>
            <person name="Aleksandrzak-Piekarczyk T."/>
            <person name="Szatraj K."/>
            <person name="Zielenkiewicz U."/>
            <person name="Pilsyk S."/>
            <person name="Malc E."/>
            <person name="Mieczkowski P."/>
            <person name="Kruszewska J.S."/>
            <person name="Biernat P."/>
            <person name="Pawlowska J."/>
        </authorList>
    </citation>
    <scope>NUCLEOTIDE SEQUENCE</scope>
    <source>
        <strain evidence="8">WA0000051536</strain>
    </source>
</reference>
<accession>A0A8H7U821</accession>
<keyword evidence="3" id="KW-0732">Signal</keyword>
<sequence length="446" mass="48368">AAMMATSQAATNPHADNGMLSEMMNSDSMSPDYAAEKENSELTFISTTADNMKNLKVAAHIKPLASESGFLGTTSVESLTFATPVATGNNKHNKQAAATSARGHQASGPQLHAAMASPSLTPEQRNKLKKGRRFLGMESIQSVQESATINSDSLPSAVLPPVPLMTACGTQGQIAVTYSEGPSDATARIVKQLNAANAKATFFVNATWLYSQQYAMVVQNTYNSGHFIGMTYRVKNDDSSLLSEDEIRNDIINDARVIQSLINVAPKYVRLHYTNVEDTKTENILKELGMVLVGYNLDSQDYSKSAKIQDVYKTAFQRQKETYDAKGSFISIQYDIPDTSSLESISYILNTINDEGYTMVRMDGCLNDDKPYRKDAASPEYVSDKFTFNTTGYKEGQTPMQRGVIIDDNGSETTTTSIKSGAASLATLSMGAVAAHLALFLMGAFI</sequence>
<evidence type="ECO:0000256" key="5">
    <source>
        <dbReference type="ARBA" id="ARBA00023277"/>
    </source>
</evidence>